<dbReference type="Proteomes" id="UP000253908">
    <property type="component" value="Chromosome"/>
</dbReference>
<keyword evidence="3" id="KW-1185">Reference proteome</keyword>
<sequence length="527" mass="58077">MNETTNDGSNNKKKGVSKGIIAITIIAVLAIGGAVAAFMLNNLSLKDSYFLAEQKSMEFMTDRVEERYEPELDWYEHSKENATESKIDLSGEYNVPTSEAAYGGVDPSQIINNSNITITAATDMKNKQVSTNIAASIGGFEVNDVNLSFTNEKLMLSLPFIEEVIQLKDEDLGPLLYEIDPASFTGEETLELDSIFEGNGGLSEEDLEYFKEEYGKMIYDQLPEDAFTSEKETVEVNGESINAEKISMQLTEEQVKGILTAVFDKLEKDEKLKELIREQAALQLGGTAAVDPEVDQLLSDFETAIADAKTGLADFQIPNGFNSAIWVENDLIVQRDLSIEMGPSAEELVSFSVKGGQLLKDATQFFDYNLGFAEAGNESIINIAGDLSWEDNKATDKISLTADEFSLTYNGNETLADGTRDFERIFTLDDTTTSGSFNWNGSATYNNDQMSSENSFSVESPEITQDMFALHVNVEGKTIDKVEMPAEDNVKDLGELGAQGTMEYFELEVVPSFQEWLFTTMAGSGNF</sequence>
<proteinExistence type="predicted"/>
<organism evidence="2 3">
    <name type="scientific">Oceanobacillus zhaokaii</name>
    <dbReference type="NCBI Taxonomy" id="2052660"/>
    <lineage>
        <taxon>Bacteria</taxon>
        <taxon>Bacillati</taxon>
        <taxon>Bacillota</taxon>
        <taxon>Bacilli</taxon>
        <taxon>Bacillales</taxon>
        <taxon>Bacillaceae</taxon>
        <taxon>Oceanobacillus</taxon>
    </lineage>
</organism>
<evidence type="ECO:0000313" key="2">
    <source>
        <dbReference type="EMBL" id="AXI09643.1"/>
    </source>
</evidence>
<dbReference type="AlphaFoldDB" id="A0A345PI13"/>
<keyword evidence="1" id="KW-1133">Transmembrane helix</keyword>
<dbReference type="OrthoDB" id="2729040at2"/>
<feature type="transmembrane region" description="Helical" evidence="1">
    <location>
        <begin position="20"/>
        <end position="40"/>
    </location>
</feature>
<protein>
    <recommendedName>
        <fullName evidence="4">DUF945 domain-containing protein</fullName>
    </recommendedName>
</protein>
<name>A0A345PI13_9BACI</name>
<gene>
    <name evidence="2" type="ORF">CUC15_12225</name>
</gene>
<keyword evidence="1" id="KW-0472">Membrane</keyword>
<dbReference type="EMBL" id="CP024848">
    <property type="protein sequence ID" value="AXI09643.1"/>
    <property type="molecule type" value="Genomic_DNA"/>
</dbReference>
<accession>A0A345PI13</accession>
<evidence type="ECO:0000313" key="3">
    <source>
        <dbReference type="Proteomes" id="UP000253908"/>
    </source>
</evidence>
<dbReference type="RefSeq" id="WP_114916930.1">
    <property type="nucleotide sequence ID" value="NZ_CP024848.1"/>
</dbReference>
<reference evidence="3" key="1">
    <citation type="submission" date="2017-11" db="EMBL/GenBank/DDBJ databases">
        <authorList>
            <person name="Zhu W."/>
        </authorList>
    </citation>
    <scope>NUCLEOTIDE SEQUENCE [LARGE SCALE GENOMIC DNA]</scope>
    <source>
        <strain evidence="3">160</strain>
    </source>
</reference>
<evidence type="ECO:0008006" key="4">
    <source>
        <dbReference type="Google" id="ProtNLM"/>
    </source>
</evidence>
<dbReference type="KEGG" id="ocn:CUC15_12225"/>
<evidence type="ECO:0000256" key="1">
    <source>
        <dbReference type="SAM" id="Phobius"/>
    </source>
</evidence>
<keyword evidence="1" id="KW-0812">Transmembrane</keyword>